<keyword evidence="2" id="KW-1185">Reference proteome</keyword>
<dbReference type="Proteomes" id="UP000789920">
    <property type="component" value="Unassembled WGS sequence"/>
</dbReference>
<organism evidence="1 2">
    <name type="scientific">Racocetra persica</name>
    <dbReference type="NCBI Taxonomy" id="160502"/>
    <lineage>
        <taxon>Eukaryota</taxon>
        <taxon>Fungi</taxon>
        <taxon>Fungi incertae sedis</taxon>
        <taxon>Mucoromycota</taxon>
        <taxon>Glomeromycotina</taxon>
        <taxon>Glomeromycetes</taxon>
        <taxon>Diversisporales</taxon>
        <taxon>Gigasporaceae</taxon>
        <taxon>Racocetra</taxon>
    </lineage>
</organism>
<gene>
    <name evidence="1" type="ORF">RPERSI_LOCUS11281</name>
</gene>
<comment type="caution">
    <text evidence="1">The sequence shown here is derived from an EMBL/GenBank/DDBJ whole genome shotgun (WGS) entry which is preliminary data.</text>
</comment>
<name>A0ACA9PWQ4_9GLOM</name>
<protein>
    <submittedName>
        <fullName evidence="1">22419_t:CDS:1</fullName>
    </submittedName>
</protein>
<accession>A0ACA9PWQ4</accession>
<reference evidence="1" key="1">
    <citation type="submission" date="2021-06" db="EMBL/GenBank/DDBJ databases">
        <authorList>
            <person name="Kallberg Y."/>
            <person name="Tangrot J."/>
            <person name="Rosling A."/>
        </authorList>
    </citation>
    <scope>NUCLEOTIDE SEQUENCE</scope>
    <source>
        <strain evidence="1">MA461A</strain>
    </source>
</reference>
<proteinExistence type="predicted"/>
<sequence length="142" mass="15447">MIFESKHPEIKIPQTGIYQYMTSNPQQIPDDKVIFVDGITGKSCTYGEFKYDSKRFAAGLQDKLGFQNGDYDYPIVLLGTIAAGGKVTTANPKYKVVEFLHQLSDSGASVLIAHPEFLDAAAEASISAGIPPTNVLLFGEEE</sequence>
<evidence type="ECO:0000313" key="2">
    <source>
        <dbReference type="Proteomes" id="UP000789920"/>
    </source>
</evidence>
<feature type="non-terminal residue" evidence="1">
    <location>
        <position position="142"/>
    </location>
</feature>
<dbReference type="EMBL" id="CAJVQC010023097">
    <property type="protein sequence ID" value="CAG8720805.1"/>
    <property type="molecule type" value="Genomic_DNA"/>
</dbReference>
<evidence type="ECO:0000313" key="1">
    <source>
        <dbReference type="EMBL" id="CAG8720805.1"/>
    </source>
</evidence>